<sequence length="79" mass="8376">LAGAERSQPVEASPAIDSMRLTGEAAGLQALQREIGSAPASIDVEKVNQVRAALADGSYRIDAQQIADRLLAFENELLK</sequence>
<evidence type="ECO:0000256" key="5">
    <source>
        <dbReference type="ARBA" id="ARBA00023015"/>
    </source>
</evidence>
<dbReference type="AlphaFoldDB" id="A0A0A0M9K9"/>
<feature type="domain" description="Anti-sigma-28 factor FlgM C-terminal" evidence="9">
    <location>
        <begin position="17"/>
        <end position="71"/>
    </location>
</feature>
<dbReference type="OrthoDB" id="7063735at2"/>
<dbReference type="RefSeq" id="WP_036136632.1">
    <property type="nucleotide sequence ID" value="NZ_AVBH01000041.1"/>
</dbReference>
<dbReference type="InterPro" id="IPR031316">
    <property type="entry name" value="FlgM_C"/>
</dbReference>
<evidence type="ECO:0000256" key="2">
    <source>
        <dbReference type="ARBA" id="ARBA00017823"/>
    </source>
</evidence>
<name>A0A0A0M9K9_9GAMM</name>
<dbReference type="GO" id="GO:0045892">
    <property type="term" value="P:negative regulation of DNA-templated transcription"/>
    <property type="evidence" value="ECO:0007669"/>
    <property type="project" value="InterPro"/>
</dbReference>
<keyword evidence="10" id="KW-0966">Cell projection</keyword>
<dbReference type="SUPFAM" id="SSF101498">
    <property type="entry name" value="Anti-sigma factor FlgM"/>
    <property type="match status" value="1"/>
</dbReference>
<evidence type="ECO:0000256" key="7">
    <source>
        <dbReference type="ARBA" id="ARBA00024739"/>
    </source>
</evidence>
<keyword evidence="6" id="KW-0804">Transcription</keyword>
<dbReference type="GO" id="GO:0044781">
    <property type="term" value="P:bacterial-type flagellum organization"/>
    <property type="evidence" value="ECO:0007669"/>
    <property type="project" value="UniProtKB-KW"/>
</dbReference>
<protein>
    <recommendedName>
        <fullName evidence="2">Negative regulator of flagellin synthesis</fullName>
    </recommendedName>
    <alternativeName>
        <fullName evidence="8">Anti-sigma-28 factor</fullName>
    </alternativeName>
</protein>
<dbReference type="STRING" id="1385515.GCA_000423325_00992"/>
<evidence type="ECO:0000259" key="9">
    <source>
        <dbReference type="Pfam" id="PF04316"/>
    </source>
</evidence>
<evidence type="ECO:0000313" key="10">
    <source>
        <dbReference type="EMBL" id="KGO98909.1"/>
    </source>
</evidence>
<proteinExistence type="inferred from homology"/>
<comment type="similarity">
    <text evidence="1">Belongs to the FlgM family.</text>
</comment>
<comment type="caution">
    <text evidence="10">The sequence shown here is derived from an EMBL/GenBank/DDBJ whole genome shotgun (WGS) entry which is preliminary data.</text>
</comment>
<organism evidence="10 11">
    <name type="scientific">Lysobacter defluvii IMMIB APB-9 = DSM 18482</name>
    <dbReference type="NCBI Taxonomy" id="1385515"/>
    <lineage>
        <taxon>Bacteria</taxon>
        <taxon>Pseudomonadati</taxon>
        <taxon>Pseudomonadota</taxon>
        <taxon>Gammaproteobacteria</taxon>
        <taxon>Lysobacterales</taxon>
        <taxon>Lysobacteraceae</taxon>
        <taxon>Novilysobacter</taxon>
    </lineage>
</organism>
<evidence type="ECO:0000313" key="11">
    <source>
        <dbReference type="Proteomes" id="UP000030003"/>
    </source>
</evidence>
<keyword evidence="4" id="KW-1005">Bacterial flagellum biogenesis</keyword>
<evidence type="ECO:0000256" key="6">
    <source>
        <dbReference type="ARBA" id="ARBA00023163"/>
    </source>
</evidence>
<dbReference type="Pfam" id="PF04316">
    <property type="entry name" value="FlgM"/>
    <property type="match status" value="1"/>
</dbReference>
<dbReference type="Proteomes" id="UP000030003">
    <property type="component" value="Unassembled WGS sequence"/>
</dbReference>
<keyword evidence="10" id="KW-0282">Flagellum</keyword>
<keyword evidence="11" id="KW-1185">Reference proteome</keyword>
<comment type="function">
    <text evidence="7">Responsible for the coupling of flagellin expression to flagellar assembly by preventing expression of the flagellin genes when a component of the middle class of proteins is defective. It negatively regulates flagellar genes by inhibiting the activity of FliA by directly binding to FliA.</text>
</comment>
<keyword evidence="3" id="KW-0678">Repressor</keyword>
<dbReference type="EMBL" id="AVBH01000041">
    <property type="protein sequence ID" value="KGO98909.1"/>
    <property type="molecule type" value="Genomic_DNA"/>
</dbReference>
<feature type="non-terminal residue" evidence="10">
    <location>
        <position position="1"/>
    </location>
</feature>
<dbReference type="InterPro" id="IPR035890">
    <property type="entry name" value="Anti-sigma-28_factor_FlgM_sf"/>
</dbReference>
<evidence type="ECO:0000256" key="3">
    <source>
        <dbReference type="ARBA" id="ARBA00022491"/>
    </source>
</evidence>
<evidence type="ECO:0000256" key="4">
    <source>
        <dbReference type="ARBA" id="ARBA00022795"/>
    </source>
</evidence>
<dbReference type="NCBIfam" id="TIGR03824">
    <property type="entry name" value="FlgM_jcvi"/>
    <property type="match status" value="1"/>
</dbReference>
<dbReference type="InterPro" id="IPR007412">
    <property type="entry name" value="FlgM"/>
</dbReference>
<keyword evidence="5" id="KW-0805">Transcription regulation</keyword>
<evidence type="ECO:0000256" key="1">
    <source>
        <dbReference type="ARBA" id="ARBA00005322"/>
    </source>
</evidence>
<evidence type="ECO:0000256" key="8">
    <source>
        <dbReference type="ARBA" id="ARBA00030117"/>
    </source>
</evidence>
<reference evidence="10 11" key="1">
    <citation type="submission" date="2013-08" db="EMBL/GenBank/DDBJ databases">
        <title>Genomic analysis of Lysobacter defluvii.</title>
        <authorList>
            <person name="Wang Q."/>
            <person name="Wang G."/>
        </authorList>
    </citation>
    <scope>NUCLEOTIDE SEQUENCE [LARGE SCALE GENOMIC DNA]</scope>
    <source>
        <strain evidence="10 11">IMMIB APB-9</strain>
    </source>
</reference>
<keyword evidence="10" id="KW-0969">Cilium</keyword>
<gene>
    <name evidence="10" type="ORF">N791_12970</name>
</gene>
<dbReference type="eggNOG" id="COG2747">
    <property type="taxonomic scope" value="Bacteria"/>
</dbReference>
<accession>A0A0A0M9K9</accession>